<dbReference type="Pfam" id="PF20974">
    <property type="entry name" value="tRNA-synt_1c_C2"/>
    <property type="match status" value="1"/>
</dbReference>
<evidence type="ECO:0000256" key="8">
    <source>
        <dbReference type="ARBA" id="ARBA00022917"/>
    </source>
</evidence>
<dbReference type="InterPro" id="IPR011035">
    <property type="entry name" value="Ribosomal_bL25/Gln-tRNA_synth"/>
</dbReference>
<dbReference type="RefSeq" id="XP_002177350.1">
    <property type="nucleotide sequence ID" value="XM_002177314.1"/>
</dbReference>
<organism evidence="16 17">
    <name type="scientific">Phaeodactylum tricornutum (strain CCAP 1055/1)</name>
    <dbReference type="NCBI Taxonomy" id="556484"/>
    <lineage>
        <taxon>Eukaryota</taxon>
        <taxon>Sar</taxon>
        <taxon>Stramenopiles</taxon>
        <taxon>Ochrophyta</taxon>
        <taxon>Bacillariophyta</taxon>
        <taxon>Bacillariophyceae</taxon>
        <taxon>Bacillariophycidae</taxon>
        <taxon>Naviculales</taxon>
        <taxon>Phaeodactylaceae</taxon>
        <taxon>Phaeodactylum</taxon>
    </lineage>
</organism>
<comment type="catalytic activity">
    <reaction evidence="11">
        <text>tRNA(Glu) + L-glutamate + ATP = L-glutamyl-tRNA(Glu) + AMP + diphosphate</text>
        <dbReference type="Rhea" id="RHEA:23540"/>
        <dbReference type="Rhea" id="RHEA-COMP:9663"/>
        <dbReference type="Rhea" id="RHEA-COMP:9680"/>
        <dbReference type="ChEBI" id="CHEBI:29985"/>
        <dbReference type="ChEBI" id="CHEBI:30616"/>
        <dbReference type="ChEBI" id="CHEBI:33019"/>
        <dbReference type="ChEBI" id="CHEBI:78442"/>
        <dbReference type="ChEBI" id="CHEBI:78520"/>
        <dbReference type="ChEBI" id="CHEBI:456215"/>
        <dbReference type="EC" id="6.1.1.17"/>
    </reaction>
</comment>
<dbReference type="FunFam" id="2.40.240.10:FF:000004">
    <property type="entry name" value="Glutamyl-tRNA synthetase, cytoplasmic"/>
    <property type="match status" value="1"/>
</dbReference>
<evidence type="ECO:0000256" key="3">
    <source>
        <dbReference type="ARBA" id="ARBA00012835"/>
    </source>
</evidence>
<dbReference type="InterPro" id="IPR004526">
    <property type="entry name" value="Glu-tRNA-synth_arc/euk"/>
</dbReference>
<proteinExistence type="inferred from homology"/>
<dbReference type="PRINTS" id="PR00987">
    <property type="entry name" value="TRNASYNTHGLU"/>
</dbReference>
<reference evidence="17" key="2">
    <citation type="submission" date="2008-08" db="EMBL/GenBank/DDBJ databases">
        <authorList>
            <consortium name="Diatom Consortium"/>
            <person name="Grigoriev I."/>
            <person name="Grimwood J."/>
            <person name="Kuo A."/>
            <person name="Otillar R.P."/>
            <person name="Salamov A."/>
            <person name="Detter J.C."/>
            <person name="Lindquist E."/>
            <person name="Shapiro H."/>
            <person name="Lucas S."/>
            <person name="Glavina del Rio T."/>
            <person name="Pitluck S."/>
            <person name="Rokhsar D."/>
            <person name="Bowler C."/>
        </authorList>
    </citation>
    <scope>GENOME REANNOTATION</scope>
    <source>
        <strain evidence="17">CCAP 1055/1</strain>
    </source>
</reference>
<keyword evidence="8 12" id="KW-0648">Protein biosynthesis</keyword>
<comment type="subcellular location">
    <subcellularLocation>
        <location evidence="1">Cytoplasm</location>
    </subcellularLocation>
</comment>
<dbReference type="InterPro" id="IPR050132">
    <property type="entry name" value="Gln/Glu-tRNA_Ligase"/>
</dbReference>
<dbReference type="GO" id="GO:0005829">
    <property type="term" value="C:cytosol"/>
    <property type="evidence" value="ECO:0007669"/>
    <property type="project" value="TreeGrafter"/>
</dbReference>
<evidence type="ECO:0000259" key="13">
    <source>
        <dbReference type="Pfam" id="PF00749"/>
    </source>
</evidence>
<name>B7FQ83_PHATC</name>
<dbReference type="PANTHER" id="PTHR43097:SF5">
    <property type="entry name" value="GLUTAMATE--TRNA LIGASE"/>
    <property type="match status" value="1"/>
</dbReference>
<dbReference type="OrthoDB" id="10250478at2759"/>
<dbReference type="Proteomes" id="UP000000759">
    <property type="component" value="Chromosome 1"/>
</dbReference>
<dbReference type="Pfam" id="PF03950">
    <property type="entry name" value="tRNA-synt_1c_C"/>
    <property type="match status" value="1"/>
</dbReference>
<dbReference type="InterPro" id="IPR001412">
    <property type="entry name" value="aa-tRNA-synth_I_CS"/>
</dbReference>
<dbReference type="PROSITE" id="PS00178">
    <property type="entry name" value="AA_TRNA_LIGASE_I"/>
    <property type="match status" value="1"/>
</dbReference>
<dbReference type="InterPro" id="IPR049437">
    <property type="entry name" value="tRNA-synt_1c_C2"/>
</dbReference>
<evidence type="ECO:0000256" key="5">
    <source>
        <dbReference type="ARBA" id="ARBA00022598"/>
    </source>
</evidence>
<evidence type="ECO:0000256" key="6">
    <source>
        <dbReference type="ARBA" id="ARBA00022741"/>
    </source>
</evidence>
<dbReference type="SUPFAM" id="SSF50715">
    <property type="entry name" value="Ribosomal protein L25-like"/>
    <property type="match status" value="1"/>
</dbReference>
<evidence type="ECO:0000259" key="15">
    <source>
        <dbReference type="Pfam" id="PF20974"/>
    </source>
</evidence>
<dbReference type="GO" id="GO:0017102">
    <property type="term" value="C:methionyl glutamyl tRNA synthetase complex"/>
    <property type="evidence" value="ECO:0007669"/>
    <property type="project" value="TreeGrafter"/>
</dbReference>
<dbReference type="InParanoid" id="B7FQ83"/>
<dbReference type="InterPro" id="IPR020058">
    <property type="entry name" value="Glu/Gln-tRNA-synth_Ib_cat-dom"/>
</dbReference>
<dbReference type="NCBIfam" id="TIGR00463">
    <property type="entry name" value="gltX_arch"/>
    <property type="match status" value="1"/>
</dbReference>
<dbReference type="InterPro" id="IPR000924">
    <property type="entry name" value="Glu/Gln-tRNA-synth"/>
</dbReference>
<dbReference type="GeneID" id="7196213"/>
<dbReference type="EC" id="6.1.1.17" evidence="3"/>
<dbReference type="GO" id="GO:0005524">
    <property type="term" value="F:ATP binding"/>
    <property type="evidence" value="ECO:0007669"/>
    <property type="project" value="UniProtKB-KW"/>
</dbReference>
<gene>
    <name evidence="16" type="primary">GluRS_1</name>
    <name evidence="16" type="ORF">PHATRDRAFT_51430</name>
</gene>
<evidence type="ECO:0000256" key="9">
    <source>
        <dbReference type="ARBA" id="ARBA00023146"/>
    </source>
</evidence>
<dbReference type="InterPro" id="IPR014729">
    <property type="entry name" value="Rossmann-like_a/b/a_fold"/>
</dbReference>
<accession>B7FQ83</accession>
<feature type="domain" description="Glutamyl/glutaminyl-tRNA synthetase class Ib catalytic" evidence="13">
    <location>
        <begin position="12"/>
        <end position="315"/>
    </location>
</feature>
<keyword evidence="17" id="KW-1185">Reference proteome</keyword>
<evidence type="ECO:0000256" key="12">
    <source>
        <dbReference type="RuleBase" id="RU363037"/>
    </source>
</evidence>
<feature type="domain" description="Glutamyl/glutaminyl-tRNA synthetase class Ib anti-codon binding" evidence="14">
    <location>
        <begin position="318"/>
        <end position="403"/>
    </location>
</feature>
<reference evidence="16 17" key="1">
    <citation type="journal article" date="2008" name="Nature">
        <title>The Phaeodactylum genome reveals the evolutionary history of diatom genomes.</title>
        <authorList>
            <person name="Bowler C."/>
            <person name="Allen A.E."/>
            <person name="Badger J.H."/>
            <person name="Grimwood J."/>
            <person name="Jabbari K."/>
            <person name="Kuo A."/>
            <person name="Maheswari U."/>
            <person name="Martens C."/>
            <person name="Maumus F."/>
            <person name="Otillar R.P."/>
            <person name="Rayko E."/>
            <person name="Salamov A."/>
            <person name="Vandepoele K."/>
            <person name="Beszteri B."/>
            <person name="Gruber A."/>
            <person name="Heijde M."/>
            <person name="Katinka M."/>
            <person name="Mock T."/>
            <person name="Valentin K."/>
            <person name="Verret F."/>
            <person name="Berges J.A."/>
            <person name="Brownlee C."/>
            <person name="Cadoret J.P."/>
            <person name="Chiovitti A."/>
            <person name="Choi C.J."/>
            <person name="Coesel S."/>
            <person name="De Martino A."/>
            <person name="Detter J.C."/>
            <person name="Durkin C."/>
            <person name="Falciatore A."/>
            <person name="Fournet J."/>
            <person name="Haruta M."/>
            <person name="Huysman M.J."/>
            <person name="Jenkins B.D."/>
            <person name="Jiroutova K."/>
            <person name="Jorgensen R.E."/>
            <person name="Joubert Y."/>
            <person name="Kaplan A."/>
            <person name="Kroger N."/>
            <person name="Kroth P.G."/>
            <person name="La Roche J."/>
            <person name="Lindquist E."/>
            <person name="Lommer M."/>
            <person name="Martin-Jezequel V."/>
            <person name="Lopez P.J."/>
            <person name="Lucas S."/>
            <person name="Mangogna M."/>
            <person name="McGinnis K."/>
            <person name="Medlin L.K."/>
            <person name="Montsant A."/>
            <person name="Oudot-Le Secq M.P."/>
            <person name="Napoli C."/>
            <person name="Obornik M."/>
            <person name="Parker M.S."/>
            <person name="Petit J.L."/>
            <person name="Porcel B.M."/>
            <person name="Poulsen N."/>
            <person name="Robison M."/>
            <person name="Rychlewski L."/>
            <person name="Rynearson T.A."/>
            <person name="Schmutz J."/>
            <person name="Shapiro H."/>
            <person name="Siaut M."/>
            <person name="Stanley M."/>
            <person name="Sussman M.R."/>
            <person name="Taylor A.R."/>
            <person name="Vardi A."/>
            <person name="von Dassow P."/>
            <person name="Vyverman W."/>
            <person name="Willis A."/>
            <person name="Wyrwicz L.S."/>
            <person name="Rokhsar D.S."/>
            <person name="Weissenbach J."/>
            <person name="Armbrust E.V."/>
            <person name="Green B.R."/>
            <person name="Van de Peer Y."/>
            <person name="Grigoriev I.V."/>
        </authorList>
    </citation>
    <scope>NUCLEOTIDE SEQUENCE [LARGE SCALE GENOMIC DNA]</scope>
    <source>
        <strain evidence="16 17">CCAP 1055/1</strain>
    </source>
</reference>
<comment type="similarity">
    <text evidence="2">Belongs to the class-I aminoacyl-tRNA synthetase family. Glutamate--tRNA ligase type 2 subfamily.</text>
</comment>
<dbReference type="PANTHER" id="PTHR43097">
    <property type="entry name" value="GLUTAMINE-TRNA LIGASE"/>
    <property type="match status" value="1"/>
</dbReference>
<evidence type="ECO:0000256" key="2">
    <source>
        <dbReference type="ARBA" id="ARBA00008927"/>
    </source>
</evidence>
<evidence type="ECO:0000259" key="14">
    <source>
        <dbReference type="Pfam" id="PF03950"/>
    </source>
</evidence>
<dbReference type="GO" id="GO:0004818">
    <property type="term" value="F:glutamate-tRNA ligase activity"/>
    <property type="evidence" value="ECO:0007669"/>
    <property type="project" value="UniProtKB-EC"/>
</dbReference>
<evidence type="ECO:0000256" key="1">
    <source>
        <dbReference type="ARBA" id="ARBA00004496"/>
    </source>
</evidence>
<dbReference type="FunFam" id="3.40.50.620:FF:000037">
    <property type="entry name" value="Glutamine--tRNA ligase cytoplasmic"/>
    <property type="match status" value="1"/>
</dbReference>
<dbReference type="SUPFAM" id="SSF52374">
    <property type="entry name" value="Nucleotidylyl transferase"/>
    <property type="match status" value="1"/>
</dbReference>
<dbReference type="STRING" id="556484.B7FQ83"/>
<dbReference type="Pfam" id="PF00749">
    <property type="entry name" value="tRNA-synt_1c"/>
    <property type="match status" value="1"/>
</dbReference>
<dbReference type="eggNOG" id="KOG1147">
    <property type="taxonomic scope" value="Eukaryota"/>
</dbReference>
<dbReference type="Gene3D" id="3.40.50.620">
    <property type="entry name" value="HUPs"/>
    <property type="match status" value="1"/>
</dbReference>
<dbReference type="FunCoup" id="B7FQ83">
    <property type="interactions" value="355"/>
</dbReference>
<evidence type="ECO:0000256" key="4">
    <source>
        <dbReference type="ARBA" id="ARBA00022490"/>
    </source>
</evidence>
<dbReference type="InterPro" id="IPR020056">
    <property type="entry name" value="Rbsml_bL25/Gln-tRNA_synth_N"/>
</dbReference>
<dbReference type="HOGENOM" id="CLU_001882_1_2_1"/>
<keyword evidence="6 12" id="KW-0547">Nucleotide-binding</keyword>
<evidence type="ECO:0000256" key="10">
    <source>
        <dbReference type="ARBA" id="ARBA00030865"/>
    </source>
</evidence>
<dbReference type="EMBL" id="CM000605">
    <property type="protein sequence ID" value="EEC51813.1"/>
    <property type="molecule type" value="Genomic_DNA"/>
</dbReference>
<feature type="domain" description="tRNA synthetases class I (E and Q) anti-codon binding" evidence="15">
    <location>
        <begin position="418"/>
        <end position="490"/>
    </location>
</feature>
<keyword evidence="7 12" id="KW-0067">ATP-binding</keyword>
<dbReference type="KEGG" id="pti:PHATRDRAFT_51430"/>
<dbReference type="Gene3D" id="2.40.240.10">
    <property type="entry name" value="Ribosomal Protein L25, Chain P"/>
    <property type="match status" value="1"/>
</dbReference>
<evidence type="ECO:0000313" key="16">
    <source>
        <dbReference type="EMBL" id="EEC51813.1"/>
    </source>
</evidence>
<keyword evidence="4" id="KW-0963">Cytoplasm</keyword>
<keyword evidence="9 12" id="KW-0030">Aminoacyl-tRNA synthetase</keyword>
<evidence type="ECO:0000256" key="7">
    <source>
        <dbReference type="ARBA" id="ARBA00022840"/>
    </source>
</evidence>
<protein>
    <recommendedName>
        <fullName evidence="3">glutamate--tRNA ligase</fullName>
        <ecNumber evidence="3">6.1.1.17</ecNumber>
    </recommendedName>
    <alternativeName>
        <fullName evidence="10">Glutamyl-tRNA synthetase</fullName>
    </alternativeName>
</protein>
<sequence>MNALEGAVAGRVVTRFPPEPSGYLHIGHSKAALLNDYYARRYKGRVLLRFDDTNPSKEKAEFEESILVDLGKLEITPDSVSYTSDYFKPITEYAKILIGEGLAYMDNTPQEEMKTERAERQESKHRNQTPEEALKYFQEMSSGSKEGGAWCLRAKIDMQSDNGTMRDPVLFRQNTTPHHRSGTAYKAYPTYDLACPIVDSIEGVTHTLRTTEYNDRDEQYQWIVKALKMRRPRIHAFSRVNFVNTVLSKRKLTWFVENGHVTGWDDARFPTVRGIVRRGLSITALRSFMLSQGASRRVVNMDWANFWAENKKEIDKTAQRFMAIDKAQHTRLVVTNGPKEADFAFSETSCHPKDPSLGSRAMRLCDEVLLESVDVKDIQLGEDIVLLRWGVVKISKIGGDLEGKFIPNGDFKAAKKKLSWIANVSTSTPVVLYEFDNLVSKEKLEEDDNFEDYINPNTLAMTDVIGDAGLKTLQEHDVIQLERRGYYRVDRPYMGPEKPLVLYTIPDGKKKAMSGLSGKLDHR</sequence>
<evidence type="ECO:0000313" key="17">
    <source>
        <dbReference type="Proteomes" id="UP000000759"/>
    </source>
</evidence>
<evidence type="ECO:0000256" key="11">
    <source>
        <dbReference type="ARBA" id="ARBA00048351"/>
    </source>
</evidence>
<dbReference type="PaxDb" id="2850-Phatr51430"/>
<keyword evidence="5 12" id="KW-0436">Ligase</keyword>
<dbReference type="InterPro" id="IPR020059">
    <property type="entry name" value="Glu/Gln-tRNA-synth_Ib_codon-bd"/>
</dbReference>
<dbReference type="AlphaFoldDB" id="B7FQ83"/>
<dbReference type="GO" id="GO:0006424">
    <property type="term" value="P:glutamyl-tRNA aminoacylation"/>
    <property type="evidence" value="ECO:0007669"/>
    <property type="project" value="InterPro"/>
</dbReference>